<accession>A0ACB9EVY4</accession>
<reference evidence="1 2" key="2">
    <citation type="journal article" date="2022" name="Mol. Ecol. Resour.">
        <title>The genomes of chicory, endive, great burdock and yacon provide insights into Asteraceae paleo-polyploidization history and plant inulin production.</title>
        <authorList>
            <person name="Fan W."/>
            <person name="Wang S."/>
            <person name="Wang H."/>
            <person name="Wang A."/>
            <person name="Jiang F."/>
            <person name="Liu H."/>
            <person name="Zhao H."/>
            <person name="Xu D."/>
            <person name="Zhang Y."/>
        </authorList>
    </citation>
    <scope>NUCLEOTIDE SEQUENCE [LARGE SCALE GENOMIC DNA]</scope>
    <source>
        <strain evidence="2">cv. Yunnan</strain>
        <tissue evidence="1">Leaves</tissue>
    </source>
</reference>
<evidence type="ECO:0000313" key="1">
    <source>
        <dbReference type="EMBL" id="KAI3762596.1"/>
    </source>
</evidence>
<dbReference type="EMBL" id="CM042034">
    <property type="protein sequence ID" value="KAI3762596.1"/>
    <property type="molecule type" value="Genomic_DNA"/>
</dbReference>
<organism evidence="1 2">
    <name type="scientific">Smallanthus sonchifolius</name>
    <dbReference type="NCBI Taxonomy" id="185202"/>
    <lineage>
        <taxon>Eukaryota</taxon>
        <taxon>Viridiplantae</taxon>
        <taxon>Streptophyta</taxon>
        <taxon>Embryophyta</taxon>
        <taxon>Tracheophyta</taxon>
        <taxon>Spermatophyta</taxon>
        <taxon>Magnoliopsida</taxon>
        <taxon>eudicotyledons</taxon>
        <taxon>Gunneridae</taxon>
        <taxon>Pentapetalae</taxon>
        <taxon>asterids</taxon>
        <taxon>campanulids</taxon>
        <taxon>Asterales</taxon>
        <taxon>Asteraceae</taxon>
        <taxon>Asteroideae</taxon>
        <taxon>Heliantheae alliance</taxon>
        <taxon>Millerieae</taxon>
        <taxon>Smallanthus</taxon>
    </lineage>
</organism>
<name>A0ACB9EVY4_9ASTR</name>
<gene>
    <name evidence="1" type="ORF">L1987_53032</name>
</gene>
<protein>
    <submittedName>
        <fullName evidence="1">Uncharacterized protein</fullName>
    </submittedName>
</protein>
<proteinExistence type="predicted"/>
<comment type="caution">
    <text evidence="1">The sequence shown here is derived from an EMBL/GenBank/DDBJ whole genome shotgun (WGS) entry which is preliminary data.</text>
</comment>
<sequence length="149" mass="16530">MYVYVNSSLSSLDSVFLLVSRPYLLKEHAVKEYLRVFGHLVALDWNRAHGEGRGQHSSFSPGVEIDRLVTALTLRVSCSRVFGHLVTLDWNRAQGEGRGQHSSFSPGAGMDRAFLCTASKASTQVWIAPKQPLRVPDHDNTESPNCTMT</sequence>
<dbReference type="Proteomes" id="UP001056120">
    <property type="component" value="Linkage Group LG17"/>
</dbReference>
<keyword evidence="2" id="KW-1185">Reference proteome</keyword>
<evidence type="ECO:0000313" key="2">
    <source>
        <dbReference type="Proteomes" id="UP001056120"/>
    </source>
</evidence>
<reference evidence="2" key="1">
    <citation type="journal article" date="2022" name="Mol. Ecol. Resour.">
        <title>The genomes of chicory, endive, great burdock and yacon provide insights into Asteraceae palaeo-polyploidization history and plant inulin production.</title>
        <authorList>
            <person name="Fan W."/>
            <person name="Wang S."/>
            <person name="Wang H."/>
            <person name="Wang A."/>
            <person name="Jiang F."/>
            <person name="Liu H."/>
            <person name="Zhao H."/>
            <person name="Xu D."/>
            <person name="Zhang Y."/>
        </authorList>
    </citation>
    <scope>NUCLEOTIDE SEQUENCE [LARGE SCALE GENOMIC DNA]</scope>
    <source>
        <strain evidence="2">cv. Yunnan</strain>
    </source>
</reference>